<name>A0A9W4XB50_9ASCO</name>
<organism evidence="5 6">
    <name type="scientific">Candida verbasci</name>
    <dbReference type="NCBI Taxonomy" id="1227364"/>
    <lineage>
        <taxon>Eukaryota</taxon>
        <taxon>Fungi</taxon>
        <taxon>Dikarya</taxon>
        <taxon>Ascomycota</taxon>
        <taxon>Saccharomycotina</taxon>
        <taxon>Pichiomycetes</taxon>
        <taxon>Debaryomycetaceae</taxon>
        <taxon>Candida/Lodderomyces clade</taxon>
        <taxon>Candida</taxon>
    </lineage>
</organism>
<evidence type="ECO:0000256" key="2">
    <source>
        <dbReference type="ARBA" id="ARBA00023054"/>
    </source>
</evidence>
<protein>
    <recommendedName>
        <fullName evidence="7">SWI5-dependent HO expression protein 3</fullName>
    </recommendedName>
</protein>
<dbReference type="Proteomes" id="UP001152885">
    <property type="component" value="Unassembled WGS sequence"/>
</dbReference>
<keyword evidence="6" id="KW-1185">Reference proteome</keyword>
<feature type="region of interest" description="Disordered" evidence="4">
    <location>
        <begin position="231"/>
        <end position="285"/>
    </location>
</feature>
<dbReference type="GO" id="GO:0047496">
    <property type="term" value="P:vesicle transport along microtubule"/>
    <property type="evidence" value="ECO:0007669"/>
    <property type="project" value="TreeGrafter"/>
</dbReference>
<evidence type="ECO:0008006" key="7">
    <source>
        <dbReference type="Google" id="ProtNLM"/>
    </source>
</evidence>
<sequence length="285" mass="32928">MSEQQLKLLSKDDLILKVLESEAILNEFQESSKDLEKALEDELQELELNNLNLVKKIDSLNKQLNKLKSQINDLTKESSDLQELLLNKDEEINNLQQKLVKIEIINDSMESQDRVIQNKYEIQQQFNNELLEKIALIDDDYERVKKSSMEKQLFLTNYENQIKELKIKIESLETIDRDVSMISFKDMLKSTPPPNKIRQGNTIKKSDSLRKLKNLTLDIEAFLDSSKSNKVLKSPSTTQLTTKSEKGLSYSKRFSNLPSINGSPTPTKNQDFKEKPKSSKTFKIV</sequence>
<evidence type="ECO:0000256" key="3">
    <source>
        <dbReference type="SAM" id="Coils"/>
    </source>
</evidence>
<dbReference type="Gene3D" id="6.10.250.1080">
    <property type="match status" value="1"/>
</dbReference>
<dbReference type="PANTHER" id="PTHR10921">
    <property type="entry name" value="NUCLEAR DISTRIBUTION PROTEIN NUDE HOMOLOG 1"/>
    <property type="match status" value="1"/>
</dbReference>
<dbReference type="EMBL" id="CANTUO010000001">
    <property type="protein sequence ID" value="CAI5755701.1"/>
    <property type="molecule type" value="Genomic_DNA"/>
</dbReference>
<dbReference type="AlphaFoldDB" id="A0A9W4XB50"/>
<comment type="similarity">
    <text evidence="1">Belongs to the nudE family.</text>
</comment>
<evidence type="ECO:0000313" key="6">
    <source>
        <dbReference type="Proteomes" id="UP001152885"/>
    </source>
</evidence>
<dbReference type="GO" id="GO:0007059">
    <property type="term" value="P:chromosome segregation"/>
    <property type="evidence" value="ECO:0007669"/>
    <property type="project" value="TreeGrafter"/>
</dbReference>
<proteinExistence type="inferred from homology"/>
<dbReference type="GO" id="GO:0008017">
    <property type="term" value="F:microtubule binding"/>
    <property type="evidence" value="ECO:0007669"/>
    <property type="project" value="InterPro"/>
</dbReference>
<dbReference type="InterPro" id="IPR033494">
    <property type="entry name" value="NUDE"/>
</dbReference>
<keyword evidence="2 3" id="KW-0175">Coiled coil</keyword>
<dbReference type="PANTHER" id="PTHR10921:SF1">
    <property type="entry name" value="NUCLEAR DISTRIBUTION PROTEIN NUDE HOMOLOG"/>
    <property type="match status" value="1"/>
</dbReference>
<dbReference type="GO" id="GO:0051642">
    <property type="term" value="P:centrosome localization"/>
    <property type="evidence" value="ECO:0007669"/>
    <property type="project" value="TreeGrafter"/>
</dbReference>
<accession>A0A9W4XB50</accession>
<dbReference type="GO" id="GO:0000776">
    <property type="term" value="C:kinetochore"/>
    <property type="evidence" value="ECO:0007669"/>
    <property type="project" value="TreeGrafter"/>
</dbReference>
<dbReference type="GO" id="GO:0007020">
    <property type="term" value="P:microtubule nucleation"/>
    <property type="evidence" value="ECO:0007669"/>
    <property type="project" value="TreeGrafter"/>
</dbReference>
<feature type="compositionally biased region" description="Polar residues" evidence="4">
    <location>
        <begin position="252"/>
        <end position="269"/>
    </location>
</feature>
<dbReference type="GO" id="GO:0005871">
    <property type="term" value="C:kinesin complex"/>
    <property type="evidence" value="ECO:0007669"/>
    <property type="project" value="TreeGrafter"/>
</dbReference>
<evidence type="ECO:0000256" key="4">
    <source>
        <dbReference type="SAM" id="MobiDB-lite"/>
    </source>
</evidence>
<dbReference type="OrthoDB" id="5877028at2759"/>
<reference evidence="5" key="1">
    <citation type="submission" date="2022-12" db="EMBL/GenBank/DDBJ databases">
        <authorList>
            <person name="Brejova B."/>
        </authorList>
    </citation>
    <scope>NUCLEOTIDE SEQUENCE</scope>
</reference>
<feature type="compositionally biased region" description="Polar residues" evidence="4">
    <location>
        <begin position="231"/>
        <end position="242"/>
    </location>
</feature>
<evidence type="ECO:0000313" key="5">
    <source>
        <dbReference type="EMBL" id="CAI5755701.1"/>
    </source>
</evidence>
<evidence type="ECO:0000256" key="1">
    <source>
        <dbReference type="ARBA" id="ARBA00007429"/>
    </source>
</evidence>
<dbReference type="GO" id="GO:0000132">
    <property type="term" value="P:establishment of mitotic spindle orientation"/>
    <property type="evidence" value="ECO:0007669"/>
    <property type="project" value="TreeGrafter"/>
</dbReference>
<gene>
    <name evidence="5" type="ORF">CANVERA_P0217</name>
</gene>
<comment type="caution">
    <text evidence="5">The sequence shown here is derived from an EMBL/GenBank/DDBJ whole genome shotgun (WGS) entry which is preliminary data.</text>
</comment>
<feature type="coiled-coil region" evidence="3">
    <location>
        <begin position="25"/>
        <end position="112"/>
    </location>
</feature>